<dbReference type="GO" id="GO:0003677">
    <property type="term" value="F:DNA binding"/>
    <property type="evidence" value="ECO:0007669"/>
    <property type="project" value="UniProtKB-KW"/>
</dbReference>
<accession>A0ABV1ID54</accession>
<feature type="modified residue" description="4-aspartylphosphate" evidence="1">
    <location>
        <position position="56"/>
    </location>
</feature>
<feature type="domain" description="HTH LytTR-type" evidence="3">
    <location>
        <begin position="130"/>
        <end position="231"/>
    </location>
</feature>
<evidence type="ECO:0000256" key="1">
    <source>
        <dbReference type="PROSITE-ProRule" id="PRU00169"/>
    </source>
</evidence>
<proteinExistence type="predicted"/>
<keyword evidence="4" id="KW-0238">DNA-binding</keyword>
<dbReference type="Pfam" id="PF00072">
    <property type="entry name" value="Response_reg"/>
    <property type="match status" value="1"/>
</dbReference>
<keyword evidence="1" id="KW-0597">Phosphoprotein</keyword>
<keyword evidence="5" id="KW-1185">Reference proteome</keyword>
<dbReference type="PANTHER" id="PTHR37299:SF1">
    <property type="entry name" value="STAGE 0 SPORULATION PROTEIN A HOMOLOG"/>
    <property type="match status" value="1"/>
</dbReference>
<organism evidence="4 5">
    <name type="scientific">Paratractidigestivibacter faecalis</name>
    <dbReference type="NCBI Taxonomy" id="2292441"/>
    <lineage>
        <taxon>Bacteria</taxon>
        <taxon>Bacillati</taxon>
        <taxon>Actinomycetota</taxon>
        <taxon>Coriobacteriia</taxon>
        <taxon>Coriobacteriales</taxon>
        <taxon>Atopobiaceae</taxon>
        <taxon>Paratractidigestivibacter</taxon>
    </lineage>
</organism>
<dbReference type="Gene3D" id="2.40.50.1020">
    <property type="entry name" value="LytTr DNA-binding domain"/>
    <property type="match status" value="1"/>
</dbReference>
<dbReference type="Gene3D" id="3.40.50.2300">
    <property type="match status" value="1"/>
</dbReference>
<dbReference type="InterPro" id="IPR046947">
    <property type="entry name" value="LytR-like"/>
</dbReference>
<dbReference type="PROSITE" id="PS50930">
    <property type="entry name" value="HTH_LYTTR"/>
    <property type="match status" value="1"/>
</dbReference>
<dbReference type="EMBL" id="JBBNGS010000001">
    <property type="protein sequence ID" value="MEQ2636838.1"/>
    <property type="molecule type" value="Genomic_DNA"/>
</dbReference>
<dbReference type="SMART" id="SM00448">
    <property type="entry name" value="REC"/>
    <property type="match status" value="1"/>
</dbReference>
<evidence type="ECO:0000313" key="5">
    <source>
        <dbReference type="Proteomes" id="UP001478817"/>
    </source>
</evidence>
<evidence type="ECO:0000259" key="2">
    <source>
        <dbReference type="PROSITE" id="PS50110"/>
    </source>
</evidence>
<dbReference type="SUPFAM" id="SSF52172">
    <property type="entry name" value="CheY-like"/>
    <property type="match status" value="1"/>
</dbReference>
<dbReference type="RefSeq" id="WP_349181194.1">
    <property type="nucleotide sequence ID" value="NZ_JBBNGS010000001.1"/>
</dbReference>
<protein>
    <submittedName>
        <fullName evidence="4">LytTR family DNA-binding domain-containing protein</fullName>
    </submittedName>
</protein>
<gene>
    <name evidence="4" type="ORF">AAAT05_00515</name>
</gene>
<reference evidence="4 5" key="1">
    <citation type="submission" date="2024-04" db="EMBL/GenBank/DDBJ databases">
        <title>Human intestinal bacterial collection.</title>
        <authorList>
            <person name="Pauvert C."/>
            <person name="Hitch T.C.A."/>
            <person name="Clavel T."/>
        </authorList>
    </citation>
    <scope>NUCLEOTIDE SEQUENCE [LARGE SCALE GENOMIC DNA]</scope>
    <source>
        <strain evidence="4 5">CLA-AA-H197</strain>
    </source>
</reference>
<dbReference type="Proteomes" id="UP001478817">
    <property type="component" value="Unassembled WGS sequence"/>
</dbReference>
<comment type="caution">
    <text evidence="4">The sequence shown here is derived from an EMBL/GenBank/DDBJ whole genome shotgun (WGS) entry which is preliminary data.</text>
</comment>
<feature type="domain" description="Response regulatory" evidence="2">
    <location>
        <begin position="3"/>
        <end position="119"/>
    </location>
</feature>
<evidence type="ECO:0000259" key="3">
    <source>
        <dbReference type="PROSITE" id="PS50930"/>
    </source>
</evidence>
<dbReference type="InterPro" id="IPR011006">
    <property type="entry name" value="CheY-like_superfamily"/>
</dbReference>
<dbReference type="PROSITE" id="PS50110">
    <property type="entry name" value="RESPONSE_REGULATORY"/>
    <property type="match status" value="1"/>
</dbReference>
<dbReference type="PANTHER" id="PTHR37299">
    <property type="entry name" value="TRANSCRIPTIONAL REGULATOR-RELATED"/>
    <property type="match status" value="1"/>
</dbReference>
<name>A0ABV1ID54_9ACTN</name>
<dbReference type="Pfam" id="PF04397">
    <property type="entry name" value="LytTR"/>
    <property type="match status" value="1"/>
</dbReference>
<evidence type="ECO:0000313" key="4">
    <source>
        <dbReference type="EMBL" id="MEQ2636838.1"/>
    </source>
</evidence>
<sequence>MPNIALVEDEPEAADVLTSFVARYADEKGLELTVTRFGNAMDFEMTHQHFDLVFMDIQMPGINGMEAAQLMRTYDSETPIIFVTNLAQYAVKGYEVDALDFIVKPVTYFNFRMRMDKAMRRIRRNGSRSIAIGTRDGMRVVGLSDIEYVEVSKHDLSYHLVGEEEPLVVYGSLVAFEQEVEGGPFVRISNSCLVNMNRVRAVRGGELVMHGGEVLYFSRSRKREAVATITSFLGGSI</sequence>
<dbReference type="InterPro" id="IPR001789">
    <property type="entry name" value="Sig_transdc_resp-reg_receiver"/>
</dbReference>
<dbReference type="SMART" id="SM00850">
    <property type="entry name" value="LytTR"/>
    <property type="match status" value="1"/>
</dbReference>
<dbReference type="InterPro" id="IPR007492">
    <property type="entry name" value="LytTR_DNA-bd_dom"/>
</dbReference>